<evidence type="ECO:0000313" key="5">
    <source>
        <dbReference type="Proteomes" id="UP000480178"/>
    </source>
</evidence>
<organism evidence="4 5">
    <name type="scientific">Rhodocytophaga rosea</name>
    <dbReference type="NCBI Taxonomy" id="2704465"/>
    <lineage>
        <taxon>Bacteria</taxon>
        <taxon>Pseudomonadati</taxon>
        <taxon>Bacteroidota</taxon>
        <taxon>Cytophagia</taxon>
        <taxon>Cytophagales</taxon>
        <taxon>Rhodocytophagaceae</taxon>
        <taxon>Rhodocytophaga</taxon>
    </lineage>
</organism>
<dbReference type="AlphaFoldDB" id="A0A6C0GKH0"/>
<keyword evidence="5" id="KW-1185">Reference proteome</keyword>
<evidence type="ECO:0000256" key="2">
    <source>
        <dbReference type="SAM" id="Phobius"/>
    </source>
</evidence>
<keyword evidence="2" id="KW-0472">Membrane</keyword>
<gene>
    <name evidence="4" type="ORF">GXP67_18930</name>
</gene>
<dbReference type="KEGG" id="rhoz:GXP67_18930"/>
<feature type="transmembrane region" description="Helical" evidence="2">
    <location>
        <begin position="90"/>
        <end position="108"/>
    </location>
</feature>
<dbReference type="RefSeq" id="WP_162444582.1">
    <property type="nucleotide sequence ID" value="NZ_CP048222.1"/>
</dbReference>
<evidence type="ECO:0000259" key="3">
    <source>
        <dbReference type="Pfam" id="PF19762"/>
    </source>
</evidence>
<sequence>MEISPILIPISAIVGVFTMIILIRKFENDERMAMIEKGLNPHTPKPRRPRPKSNSMITFHFAAISIGLSLGLLIGYLLESVFNMFEPVAYFSMILLFGGIGLLVSYAVQFNHEEREREREREQEIKAEKQYSDDI</sequence>
<feature type="transmembrane region" description="Helical" evidence="2">
    <location>
        <begin position="57"/>
        <end position="78"/>
    </location>
</feature>
<dbReference type="Pfam" id="PF19762">
    <property type="entry name" value="DUF6249"/>
    <property type="match status" value="1"/>
</dbReference>
<feature type="transmembrane region" description="Helical" evidence="2">
    <location>
        <begin position="6"/>
        <end position="23"/>
    </location>
</feature>
<proteinExistence type="predicted"/>
<feature type="region of interest" description="Disordered" evidence="1">
    <location>
        <begin position="115"/>
        <end position="135"/>
    </location>
</feature>
<evidence type="ECO:0000313" key="4">
    <source>
        <dbReference type="EMBL" id="QHT68571.1"/>
    </source>
</evidence>
<dbReference type="EMBL" id="CP048222">
    <property type="protein sequence ID" value="QHT68571.1"/>
    <property type="molecule type" value="Genomic_DNA"/>
</dbReference>
<keyword evidence="2" id="KW-0812">Transmembrane</keyword>
<evidence type="ECO:0000256" key="1">
    <source>
        <dbReference type="SAM" id="MobiDB-lite"/>
    </source>
</evidence>
<feature type="domain" description="DUF6249" evidence="3">
    <location>
        <begin position="11"/>
        <end position="109"/>
    </location>
</feature>
<keyword evidence="2" id="KW-1133">Transmembrane helix</keyword>
<dbReference type="InterPro" id="IPR046216">
    <property type="entry name" value="DUF6249"/>
</dbReference>
<accession>A0A6C0GKH0</accession>
<reference evidence="4 5" key="1">
    <citation type="submission" date="2020-01" db="EMBL/GenBank/DDBJ databases">
        <authorList>
            <person name="Kim M.K."/>
        </authorList>
    </citation>
    <scope>NUCLEOTIDE SEQUENCE [LARGE SCALE GENOMIC DNA]</scope>
    <source>
        <strain evidence="4 5">172606-1</strain>
    </source>
</reference>
<dbReference type="Proteomes" id="UP000480178">
    <property type="component" value="Chromosome"/>
</dbReference>
<name>A0A6C0GKH0_9BACT</name>
<protein>
    <recommendedName>
        <fullName evidence="3">DUF6249 domain-containing protein</fullName>
    </recommendedName>
</protein>